<dbReference type="InterPro" id="IPR011129">
    <property type="entry name" value="CSD"/>
</dbReference>
<dbReference type="InterPro" id="IPR012340">
    <property type="entry name" value="NA-bd_OB-fold"/>
</dbReference>
<dbReference type="SMART" id="SM00357">
    <property type="entry name" value="CSP"/>
    <property type="match status" value="1"/>
</dbReference>
<organism evidence="6">
    <name type="scientific">Cladocopium goreaui</name>
    <dbReference type="NCBI Taxonomy" id="2562237"/>
    <lineage>
        <taxon>Eukaryota</taxon>
        <taxon>Sar</taxon>
        <taxon>Alveolata</taxon>
        <taxon>Dinophyceae</taxon>
        <taxon>Suessiales</taxon>
        <taxon>Symbiodiniaceae</taxon>
        <taxon>Cladocopium</taxon>
    </lineage>
</organism>
<dbReference type="GO" id="GO:0005737">
    <property type="term" value="C:cytoplasm"/>
    <property type="evidence" value="ECO:0007669"/>
    <property type="project" value="UniProtKB-ARBA"/>
</dbReference>
<feature type="coiled-coil region" evidence="3">
    <location>
        <begin position="867"/>
        <end position="894"/>
    </location>
</feature>
<feature type="coiled-coil region" evidence="3">
    <location>
        <begin position="715"/>
        <end position="772"/>
    </location>
</feature>
<dbReference type="SUPFAM" id="SSF50249">
    <property type="entry name" value="Nucleic acid-binding proteins"/>
    <property type="match status" value="1"/>
</dbReference>
<reference evidence="7" key="2">
    <citation type="submission" date="2024-04" db="EMBL/GenBank/DDBJ databases">
        <authorList>
            <person name="Chen Y."/>
            <person name="Shah S."/>
            <person name="Dougan E. K."/>
            <person name="Thang M."/>
            <person name="Chan C."/>
        </authorList>
    </citation>
    <scope>NUCLEOTIDE SEQUENCE [LARGE SCALE GENOMIC DNA]</scope>
</reference>
<dbReference type="EMBL" id="CAMXCT020000277">
    <property type="protein sequence ID" value="CAL1129901.1"/>
    <property type="molecule type" value="Genomic_DNA"/>
</dbReference>
<dbReference type="OrthoDB" id="2019491at2759"/>
<accession>A0A9P1BR95</accession>
<dbReference type="InterPro" id="IPR050057">
    <property type="entry name" value="Prokaryotic/Mito_RF"/>
</dbReference>
<sequence>MPILTAVGTGALAVWRGRKRGVAVFATPSSFTDQHEGKVKSYNKEKGFGFIECATTFSTFQRDVFLHKQQAEGLEVGDAVSFEVAMNAQGNPQARNVVKILKSQLGIHEDAIDDAWAAVDAEGDIQAAEKAPDASETDPFADAWAMAAMAEAKEVPKEAGKVVASEDESEASTFCSKAHELAEEQPGNEKYWDKMGQDGTRWDKMGQDGTRWDKMGQDGTSVKYGEVSKKYCSPITMCSRQDVHPSPSTSPALSLPQKATLRKDLKRQGPTSGIDTDRQAKIRALALEIRSKSRQHEAKQQEKQELVLEFEEAESAPTPSTFTFVDGNRLEAKLPALEQKVLNCQDEVERVEILAAPLMEAMSGLQDLQLSAVRDTERAVKATRLNLEQATKELDKIRTDAEALPSSKDYLVPKILELAEKLQAASLKLDEHKHVRRDYELAKQADKVWSDLASRLAIVEMDCEKAATMADPDAKAPTAPHMHENKEAIRIAQAKLAPTARLIAGKVGLLKGHAKTKMLELLSRAEAAKASLEKAQKKMEEAQSHVAAIPLLKQASERLAVVEQVIEKMRDTEAPFLMGIENLPPEDVVTALEQMDKAAASALTSLADAHKYVGLKLVEAGRLAEATAESTCRDLEKVKRQLDANIAKVRKFQANASERRRSVVIAGMKEQVGLAEAGVQKLQALAGNLKDSSLEKMSECLEQTHRAELQAQTALTAARREVQDRQQELRNSADNIASLKNNSEVLRCKVRVGNLESELNKFRKLSQEASEKLKVHSSLQQLSEDVAKAEAKVESLLPGGEHVEQPQDDKAILDLESALNAATMQVEQKIPAASGLELKELRTLLERVQTAQEGFSEVKEAARERSRAQSLSKLAEAAEAVRELEKRLDALSDAVAKPDELPIKRLQEALLEAQEAQRLSQEVVDVQTGQISLEAKVELAKFQARCKAAQRKAKTSCDALGFCYQRMTSESKSAVRDALRSAAKRGEGPFQAEELFTELTKGNTELTKQDIFDFFDRYGMEGGLSEDKVNAAVEQLVPHGLTKKTFVALLCDYQRVVREISLTDSFAIQAAQQVRQLEIGELVNIQSPIQRDELGLERAMCQAVKDGASGWVTVRTKAGISYMNAAEKPYLWCAQDVLLKKSASAEEGLRELQSGECLELLEGPKEELGSEMRLRGVSCSEEVSGWLQVRNQNGEVVAQEHQNVYKCIGPIAMTDVADLETCSMLRKIEVGEALELLPSEGTERRMFRACKDGAEGWVTIAGNQGKAYLKPVTKHYICREASPVHSGLGPECGVLHVLMPGEAFMAFEDPKEVSGGEQLTIYRVRAVKDGAEGYVVNSTGEVRPWSPCYKVLSSVPLTQALAANSTVDSIHIIRVLSPDELVDATEPAMEDSSTGQLRIRCIARKDLAIGWVTVRDTVSVHLLPAESEGEAGKVPAEPPRSAMRRLNVALLRGAEEAVKKKMELEEQLADSAILQDQKAYAKKSTTLARFTTISDTLAELRRVAEEASDAKQMAAQYTPGDEMHELALEEARELRTKQEMITPDDRDDATSVLVEVRPGVGGDEACLWAEDLVSMYQKYCTAEELRFKVISATKKEGGGYQEATLSVQGAGAWTKFKFESGVHRVQRVPTTEKAGRIHTSTATVAIMPEIDDTSSIDEEKILKEIKFQYCRSGGKGGQNVNKVETAVHATHEPTGIHFFVTQERSQLLNREIATKLVISKLKNMEAEAAAAEEAEMRSSQIGSGSRSEKSRSYNFKENRVTDHRLNQNFPLAVVLEGNLQEPVRLMALQEEREKLEALERSFQKMPA</sequence>
<feature type="region of interest" description="Disordered" evidence="4">
    <location>
        <begin position="1732"/>
        <end position="1753"/>
    </location>
</feature>
<dbReference type="PANTHER" id="PTHR43804:SF8">
    <property type="entry name" value="PEPTIDE CHAIN RELEASE FACTOR APG3, CHLOROPLASTIC"/>
    <property type="match status" value="1"/>
</dbReference>
<dbReference type="InterPro" id="IPR002059">
    <property type="entry name" value="CSP_DNA-bd"/>
</dbReference>
<dbReference type="Pfam" id="PF00313">
    <property type="entry name" value="CSD"/>
    <property type="match status" value="1"/>
</dbReference>
<protein>
    <recommendedName>
        <fullName evidence="5">CSD domain-containing protein</fullName>
    </recommendedName>
</protein>
<dbReference type="SUPFAM" id="SSF75620">
    <property type="entry name" value="Release factor"/>
    <property type="match status" value="1"/>
</dbReference>
<dbReference type="CDD" id="cd04458">
    <property type="entry name" value="CSP_CDS"/>
    <property type="match status" value="1"/>
</dbReference>
<dbReference type="Gene3D" id="3.30.160.20">
    <property type="match status" value="1"/>
</dbReference>
<keyword evidence="3" id="KW-0175">Coiled coil</keyword>
<dbReference type="InterPro" id="IPR005139">
    <property type="entry name" value="PCRF"/>
</dbReference>
<dbReference type="GO" id="GO:0003676">
    <property type="term" value="F:nucleic acid binding"/>
    <property type="evidence" value="ECO:0007669"/>
    <property type="project" value="InterPro"/>
</dbReference>
<comment type="caution">
    <text evidence="6">The sequence shown here is derived from an EMBL/GenBank/DDBJ whole genome shotgun (WGS) entry which is preliminary data.</text>
</comment>
<evidence type="ECO:0000256" key="4">
    <source>
        <dbReference type="SAM" id="MobiDB-lite"/>
    </source>
</evidence>
<dbReference type="PANTHER" id="PTHR43804">
    <property type="entry name" value="LD18447P"/>
    <property type="match status" value="1"/>
</dbReference>
<feature type="coiled-coil region" evidence="3">
    <location>
        <begin position="373"/>
        <end position="400"/>
    </location>
</feature>
<feature type="domain" description="CSD" evidence="5">
    <location>
        <begin position="34"/>
        <end position="99"/>
    </location>
</feature>
<name>A0A9P1BR95_9DINO</name>
<dbReference type="Gene3D" id="6.10.140.1950">
    <property type="match status" value="1"/>
</dbReference>
<evidence type="ECO:0000313" key="8">
    <source>
        <dbReference type="Proteomes" id="UP001152797"/>
    </source>
</evidence>
<keyword evidence="2" id="KW-0648">Protein biosynthesis</keyword>
<proteinExistence type="inferred from homology"/>
<dbReference type="SMART" id="SM00937">
    <property type="entry name" value="PCRF"/>
    <property type="match status" value="1"/>
</dbReference>
<feature type="coiled-coil region" evidence="3">
    <location>
        <begin position="515"/>
        <end position="572"/>
    </location>
</feature>
<keyword evidence="8" id="KW-1185">Reference proteome</keyword>
<evidence type="ECO:0000256" key="1">
    <source>
        <dbReference type="ARBA" id="ARBA00010835"/>
    </source>
</evidence>
<comment type="similarity">
    <text evidence="1">Belongs to the prokaryotic/mitochondrial release factor family.</text>
</comment>
<evidence type="ECO:0000259" key="5">
    <source>
        <dbReference type="PROSITE" id="PS51857"/>
    </source>
</evidence>
<dbReference type="GO" id="GO:0003747">
    <property type="term" value="F:translation release factor activity"/>
    <property type="evidence" value="ECO:0007669"/>
    <property type="project" value="InterPro"/>
</dbReference>
<dbReference type="PROSITE" id="PS51857">
    <property type="entry name" value="CSD_2"/>
    <property type="match status" value="1"/>
</dbReference>
<dbReference type="Pfam" id="PF00472">
    <property type="entry name" value="RF-1"/>
    <property type="match status" value="1"/>
</dbReference>
<dbReference type="InterPro" id="IPR000352">
    <property type="entry name" value="Pep_chain_release_fac_I"/>
</dbReference>
<dbReference type="EMBL" id="CAMXCT030000277">
    <property type="protein sequence ID" value="CAL4763838.1"/>
    <property type="molecule type" value="Genomic_DNA"/>
</dbReference>
<evidence type="ECO:0000313" key="7">
    <source>
        <dbReference type="EMBL" id="CAL1129901.1"/>
    </source>
</evidence>
<evidence type="ECO:0000256" key="2">
    <source>
        <dbReference type="ARBA" id="ARBA00022917"/>
    </source>
</evidence>
<dbReference type="Gene3D" id="3.30.70.1660">
    <property type="match status" value="2"/>
</dbReference>
<dbReference type="EMBL" id="CAMXCT010000277">
    <property type="protein sequence ID" value="CAI3976526.1"/>
    <property type="molecule type" value="Genomic_DNA"/>
</dbReference>
<feature type="coiled-coil region" evidence="3">
    <location>
        <begin position="282"/>
        <end position="316"/>
    </location>
</feature>
<reference evidence="6" key="1">
    <citation type="submission" date="2022-10" db="EMBL/GenBank/DDBJ databases">
        <authorList>
            <person name="Chen Y."/>
            <person name="Dougan E. K."/>
            <person name="Chan C."/>
            <person name="Rhodes N."/>
            <person name="Thang M."/>
        </authorList>
    </citation>
    <scope>NUCLEOTIDE SEQUENCE</scope>
</reference>
<dbReference type="InterPro" id="IPR045853">
    <property type="entry name" value="Pep_chain_release_fac_I_sf"/>
</dbReference>
<evidence type="ECO:0000256" key="3">
    <source>
        <dbReference type="SAM" id="Coils"/>
    </source>
</evidence>
<evidence type="ECO:0000313" key="6">
    <source>
        <dbReference type="EMBL" id="CAI3976526.1"/>
    </source>
</evidence>
<dbReference type="PROSITE" id="PS00745">
    <property type="entry name" value="RF_PROK_I"/>
    <property type="match status" value="1"/>
</dbReference>
<gene>
    <name evidence="6" type="ORF">C1SCF055_LOCUS4735</name>
</gene>
<dbReference type="Gene3D" id="2.40.50.140">
    <property type="entry name" value="Nucleic acid-binding proteins"/>
    <property type="match status" value="1"/>
</dbReference>
<dbReference type="Pfam" id="PF03462">
    <property type="entry name" value="PCRF"/>
    <property type="match status" value="1"/>
</dbReference>
<dbReference type="Proteomes" id="UP001152797">
    <property type="component" value="Unassembled WGS sequence"/>
</dbReference>